<feature type="domain" description="Aldehyde oxidase/xanthine dehydrogenase a/b hammerhead" evidence="1">
    <location>
        <begin position="192"/>
        <end position="276"/>
    </location>
</feature>
<dbReference type="Proteomes" id="UP001285521">
    <property type="component" value="Unassembled WGS sequence"/>
</dbReference>
<dbReference type="InterPro" id="IPR006311">
    <property type="entry name" value="TAT_signal"/>
</dbReference>
<dbReference type="PANTHER" id="PTHR47495:SF1">
    <property type="entry name" value="BLL3820 PROTEIN"/>
    <property type="match status" value="1"/>
</dbReference>
<dbReference type="SUPFAM" id="SSF56003">
    <property type="entry name" value="Molybdenum cofactor-binding domain"/>
    <property type="match status" value="2"/>
</dbReference>
<dbReference type="EMBL" id="JAXAVW010000013">
    <property type="protein sequence ID" value="MDX8032040.1"/>
    <property type="molecule type" value="Genomic_DNA"/>
</dbReference>
<dbReference type="InterPro" id="IPR052516">
    <property type="entry name" value="N-heterocyclic_Hydroxylase"/>
</dbReference>
<accession>A0ABU4T1K5</accession>
<dbReference type="InterPro" id="IPR008274">
    <property type="entry name" value="AldOxase/xan_DH_MoCoBD1"/>
</dbReference>
<dbReference type="Pfam" id="PF02738">
    <property type="entry name" value="MoCoBD_1"/>
    <property type="match status" value="1"/>
</dbReference>
<dbReference type="InterPro" id="IPR046867">
    <property type="entry name" value="AldOxase/xan_DH_MoCoBD2"/>
</dbReference>
<dbReference type="PANTHER" id="PTHR47495">
    <property type="entry name" value="ALDEHYDE DEHYDROGENASE"/>
    <property type="match status" value="1"/>
</dbReference>
<evidence type="ECO:0000259" key="1">
    <source>
        <dbReference type="SMART" id="SM01008"/>
    </source>
</evidence>
<dbReference type="SMART" id="SM01008">
    <property type="entry name" value="Ald_Xan_dh_C"/>
    <property type="match status" value="1"/>
</dbReference>
<proteinExistence type="predicted"/>
<reference evidence="2 3" key="1">
    <citation type="submission" date="2023-11" db="EMBL/GenBank/DDBJ databases">
        <title>Lentzea sokolovensis, sp. nov., Lentzea kristufkii, sp. nov., and Lentzea miocenensis, sp. nov., rare actinobacteria from Sokolov Coal Basin, Miocene lacustrine sediment, Czech Republic.</title>
        <authorList>
            <person name="Lara A."/>
            <person name="Kotroba L."/>
            <person name="Nouioui I."/>
            <person name="Neumann-Schaal M."/>
            <person name="Mast Y."/>
            <person name="Chronakova A."/>
        </authorList>
    </citation>
    <scope>NUCLEOTIDE SEQUENCE [LARGE SCALE GENOMIC DNA]</scope>
    <source>
        <strain evidence="2 3">BCCO 10_0856</strain>
    </source>
</reference>
<dbReference type="RefSeq" id="WP_319967093.1">
    <property type="nucleotide sequence ID" value="NZ_JAXAVW010000013.1"/>
</dbReference>
<dbReference type="Gene3D" id="3.30.365.10">
    <property type="entry name" value="Aldehyde oxidase/xanthine dehydrogenase, molybdopterin binding domain"/>
    <property type="match status" value="4"/>
</dbReference>
<evidence type="ECO:0000313" key="2">
    <source>
        <dbReference type="EMBL" id="MDX8032040.1"/>
    </source>
</evidence>
<dbReference type="Gene3D" id="3.90.1170.50">
    <property type="entry name" value="Aldehyde oxidase/xanthine dehydrogenase, a/b hammerhead"/>
    <property type="match status" value="1"/>
</dbReference>
<protein>
    <submittedName>
        <fullName evidence="2">Molybdopterin cofactor-binding domain-containing protein</fullName>
    </submittedName>
</protein>
<keyword evidence="3" id="KW-1185">Reference proteome</keyword>
<dbReference type="InterPro" id="IPR037165">
    <property type="entry name" value="AldOxase/xan_DH_Mopterin-bd_sf"/>
</dbReference>
<comment type="caution">
    <text evidence="2">The sequence shown here is derived from an EMBL/GenBank/DDBJ whole genome shotgun (WGS) entry which is preliminary data.</text>
</comment>
<dbReference type="PROSITE" id="PS51318">
    <property type="entry name" value="TAT"/>
    <property type="match status" value="1"/>
</dbReference>
<sequence>MISRRTLLRGTAAGALVVAIPVPALASESLMPNVFVRLDDQGRITATAPRPDTGQGVRTVVALMVAEELAVDTSDITVEQAPGDTERFGSQAVANSSSVRQLATPIRTAAATARCLLVTAAAQRWRVPVTECVAKDGAVCHPRRGKLPYRALVRAAAALDPATVPVELTPPEKWRLLGRTRGGRVDARDIVTGRTRYGIDARPPGGLVAVVARPPWLGAVPDTIDDTTTRALPGVVEVLTLTAPGDGQGGVAVVARSTHQALRGRDALRITWHGGTPAADSRAWITDLETALPASSPINGVQRIYRMPLLAHAPMEPMNATAHVRPDGVTVWAPTQDPGGLRTQLARQLGVPATAVRVEASASGGAFGRRIEPDPVLEAVACSRRTNAPVQVLWTRADDMRHDSYRPMSVHRMSAEIGVNGMPIRRAHEVVTWPLTVLPPFANPALIKASGDHFPYTVPGDVTVTVRPAPLRTGFWRAVYAGQFLYAEENFLSEIGTRSGLDQIALRRALLPAGSRLHRVLDTVAARARWDKPARGTARGVACHEDYGSAIAVIAVAEPESRRVLRVHAAVDVGVALHPSGVRAQVEGCVADAVSTVLGAQITVREGRVVESSFGDYRWARIGHTPDIDVTIVQTNAPLGGLGELAYPPAAAAIAAALAGGAPVTGMPFGTDVG</sequence>
<gene>
    <name evidence="2" type="ORF">SK803_17585</name>
</gene>
<evidence type="ECO:0000313" key="3">
    <source>
        <dbReference type="Proteomes" id="UP001285521"/>
    </source>
</evidence>
<name>A0ABU4T1K5_9PSEU</name>
<dbReference type="InterPro" id="IPR036856">
    <property type="entry name" value="Ald_Oxase/Xan_DH_a/b_sf"/>
</dbReference>
<dbReference type="Pfam" id="PF20256">
    <property type="entry name" value="MoCoBD_2"/>
    <property type="match status" value="2"/>
</dbReference>
<organism evidence="2 3">
    <name type="scientific">Lentzea miocenica</name>
    <dbReference type="NCBI Taxonomy" id="3095431"/>
    <lineage>
        <taxon>Bacteria</taxon>
        <taxon>Bacillati</taxon>
        <taxon>Actinomycetota</taxon>
        <taxon>Actinomycetes</taxon>
        <taxon>Pseudonocardiales</taxon>
        <taxon>Pseudonocardiaceae</taxon>
        <taxon>Lentzea</taxon>
    </lineage>
</organism>
<dbReference type="InterPro" id="IPR000674">
    <property type="entry name" value="Ald_Oxase/Xan_DH_a/b"/>
</dbReference>
<dbReference type="SUPFAM" id="SSF54665">
    <property type="entry name" value="CO dehydrogenase molybdoprotein N-domain-like"/>
    <property type="match status" value="1"/>
</dbReference>